<dbReference type="Pfam" id="PF00672">
    <property type="entry name" value="HAMP"/>
    <property type="match status" value="1"/>
</dbReference>
<keyword evidence="15" id="KW-1185">Reference proteome</keyword>
<gene>
    <name evidence="14" type="ORF">FRY98_18105</name>
</gene>
<dbReference type="Gene3D" id="1.10.287.950">
    <property type="entry name" value="Methyl-accepting chemotaxis protein"/>
    <property type="match status" value="1"/>
</dbReference>
<dbReference type="GO" id="GO:0005886">
    <property type="term" value="C:plasma membrane"/>
    <property type="evidence" value="ECO:0007669"/>
    <property type="project" value="UniProtKB-SubCell"/>
</dbReference>
<evidence type="ECO:0000259" key="13">
    <source>
        <dbReference type="PROSITE" id="PS50885"/>
    </source>
</evidence>
<feature type="domain" description="HAMP" evidence="13">
    <location>
        <begin position="323"/>
        <end position="375"/>
    </location>
</feature>
<evidence type="ECO:0000256" key="9">
    <source>
        <dbReference type="ARBA" id="ARBA00029447"/>
    </source>
</evidence>
<evidence type="ECO:0000313" key="15">
    <source>
        <dbReference type="Proteomes" id="UP000325218"/>
    </source>
</evidence>
<evidence type="ECO:0000256" key="10">
    <source>
        <dbReference type="PROSITE-ProRule" id="PRU00284"/>
    </source>
</evidence>
<sequence length="680" mass="73249">MTTLRNKRITESQTTSATKVVFFSIKNKLIGAFAVLLIVPTILLSTVSYNTAKQNVDEQMAQTAEENVRLLDALLNEYFDSKKKEVEVLSHNVDLSTIEQGTQSNLGASDSVKKQLQITKNADTDTEMVFVGTSQGLYMDSSDATKMAADYKPTERGWYKQALAEKGKVIVTSPYPSAATGNQVVTLAKAIPDGQGVVAMSVAIEKLSLVTKSVKIGSEGYVFLLDQDKKFVYHPTSEVGSSAENSPIIENIYKNESGRLDYKVDKEEKRMIFSTNASTGWKIVGTLYQSEVAAQASPILKSTVLVLLVSILVGAVFIFLIIYSILKPLRQISRASLAISEGDLTQDIQIKRNDELGILGHNFNTMAASLRSLLYKVNNNSMQLAASAEELTASSDQITASGKQVAETAQMVAIGTGQQVTEIGSSRDDINRMAAQMQEISNSTHEVVQSVEHTQQTAEEGNGSVQSVVDQMKAIGETVRKLAQEVSSLGERSKEIDSFTQMITEIANQTHLLALNASIEAARAGEQGKGFAVVASEIKKLADQSGSSASHITESVAAIQRDTQVTAASMEQVIQEVLRGVNMADSAGVAFGHILDSITEVTREIEQVSHAAEAMVADSVKVLKSVEAVAMISEDTAASIEQVAASTEEQLASMQEISASSALLSKMAEELQETVSKFKV</sequence>
<dbReference type="SUPFAM" id="SSF58104">
    <property type="entry name" value="Methyl-accepting chemotaxis protein (MCP) signaling domain"/>
    <property type="match status" value="1"/>
</dbReference>
<dbReference type="SUPFAM" id="SSF103190">
    <property type="entry name" value="Sensory domain-like"/>
    <property type="match status" value="1"/>
</dbReference>
<keyword evidence="2" id="KW-1003">Cell membrane</keyword>
<evidence type="ECO:0000256" key="5">
    <source>
        <dbReference type="ARBA" id="ARBA00022692"/>
    </source>
</evidence>
<comment type="similarity">
    <text evidence="9">Belongs to the methyl-accepting chemotaxis (MCP) protein family.</text>
</comment>
<evidence type="ECO:0000256" key="6">
    <source>
        <dbReference type="ARBA" id="ARBA00022989"/>
    </source>
</evidence>
<evidence type="ECO:0000256" key="2">
    <source>
        <dbReference type="ARBA" id="ARBA00022475"/>
    </source>
</evidence>
<dbReference type="InterPro" id="IPR003660">
    <property type="entry name" value="HAMP_dom"/>
</dbReference>
<evidence type="ECO:0000256" key="11">
    <source>
        <dbReference type="SAM" id="Phobius"/>
    </source>
</evidence>
<feature type="transmembrane region" description="Helical" evidence="11">
    <location>
        <begin position="304"/>
        <end position="326"/>
    </location>
</feature>
<dbReference type="InterPro" id="IPR029151">
    <property type="entry name" value="Sensor-like_sf"/>
</dbReference>
<keyword evidence="8 10" id="KW-0807">Transducer</keyword>
<dbReference type="CDD" id="cd18773">
    <property type="entry name" value="PDC1_HK_sensor"/>
    <property type="match status" value="1"/>
</dbReference>
<keyword evidence="7 11" id="KW-0472">Membrane</keyword>
<evidence type="ECO:0000256" key="7">
    <source>
        <dbReference type="ARBA" id="ARBA00023136"/>
    </source>
</evidence>
<dbReference type="PROSITE" id="PS50111">
    <property type="entry name" value="CHEMOTAXIS_TRANSDUC_2"/>
    <property type="match status" value="1"/>
</dbReference>
<dbReference type="Proteomes" id="UP000325218">
    <property type="component" value="Unassembled WGS sequence"/>
</dbReference>
<accession>A0A5D0CQR7</accession>
<dbReference type="PANTHER" id="PTHR32089:SF114">
    <property type="entry name" value="METHYL-ACCEPTING CHEMOTAXIS PROTEIN MCPB"/>
    <property type="match status" value="1"/>
</dbReference>
<feature type="transmembrane region" description="Helical" evidence="11">
    <location>
        <begin position="29"/>
        <end position="49"/>
    </location>
</feature>
<keyword evidence="3" id="KW-0488">Methylation</keyword>
<dbReference type="CDD" id="cd06225">
    <property type="entry name" value="HAMP"/>
    <property type="match status" value="1"/>
</dbReference>
<feature type="domain" description="Methyl-accepting transducer" evidence="12">
    <location>
        <begin position="394"/>
        <end position="630"/>
    </location>
</feature>
<keyword evidence="6 11" id="KW-1133">Transmembrane helix</keyword>
<dbReference type="CDD" id="cd12912">
    <property type="entry name" value="PDC2_MCP_like"/>
    <property type="match status" value="1"/>
</dbReference>
<keyword evidence="4" id="KW-0145">Chemotaxis</keyword>
<dbReference type="PANTHER" id="PTHR32089">
    <property type="entry name" value="METHYL-ACCEPTING CHEMOTAXIS PROTEIN MCPB"/>
    <property type="match status" value="1"/>
</dbReference>
<protein>
    <submittedName>
        <fullName evidence="14">Methyl-accepting chemotaxis protein</fullName>
    </submittedName>
</protein>
<proteinExistence type="inferred from homology"/>
<dbReference type="InterPro" id="IPR033479">
    <property type="entry name" value="dCache_1"/>
</dbReference>
<reference evidence="14 15" key="1">
    <citation type="submission" date="2019-08" db="EMBL/GenBank/DDBJ databases">
        <title>Genome sequencing of Paenibacillus faecis DSM 23593(T).</title>
        <authorList>
            <person name="Kook J.-K."/>
            <person name="Park S.-N."/>
            <person name="Lim Y.K."/>
        </authorList>
    </citation>
    <scope>NUCLEOTIDE SEQUENCE [LARGE SCALE GENOMIC DNA]</scope>
    <source>
        <strain evidence="14 15">DSM 23593</strain>
    </source>
</reference>
<dbReference type="RefSeq" id="WP_148454621.1">
    <property type="nucleotide sequence ID" value="NZ_VSDO01000004.1"/>
</dbReference>
<dbReference type="Gene3D" id="1.10.8.500">
    <property type="entry name" value="HAMP domain in histidine kinase"/>
    <property type="match status" value="1"/>
</dbReference>
<dbReference type="SMART" id="SM00304">
    <property type="entry name" value="HAMP"/>
    <property type="match status" value="1"/>
</dbReference>
<evidence type="ECO:0000256" key="4">
    <source>
        <dbReference type="ARBA" id="ARBA00022500"/>
    </source>
</evidence>
<evidence type="ECO:0000256" key="3">
    <source>
        <dbReference type="ARBA" id="ARBA00022481"/>
    </source>
</evidence>
<dbReference type="GO" id="GO:0006935">
    <property type="term" value="P:chemotaxis"/>
    <property type="evidence" value="ECO:0007669"/>
    <property type="project" value="UniProtKB-KW"/>
</dbReference>
<dbReference type="SMART" id="SM00283">
    <property type="entry name" value="MA"/>
    <property type="match status" value="1"/>
</dbReference>
<evidence type="ECO:0000313" key="14">
    <source>
        <dbReference type="EMBL" id="TYA11117.1"/>
    </source>
</evidence>
<dbReference type="Pfam" id="PF00015">
    <property type="entry name" value="MCPsignal"/>
    <property type="match status" value="1"/>
</dbReference>
<evidence type="ECO:0000256" key="8">
    <source>
        <dbReference type="ARBA" id="ARBA00023224"/>
    </source>
</evidence>
<organism evidence="14 15">
    <name type="scientific">Paenibacillus faecis</name>
    <dbReference type="NCBI Taxonomy" id="862114"/>
    <lineage>
        <taxon>Bacteria</taxon>
        <taxon>Bacillati</taxon>
        <taxon>Bacillota</taxon>
        <taxon>Bacilli</taxon>
        <taxon>Bacillales</taxon>
        <taxon>Paenibacillaceae</taxon>
        <taxon>Paenibacillus</taxon>
    </lineage>
</organism>
<evidence type="ECO:0000259" key="12">
    <source>
        <dbReference type="PROSITE" id="PS50111"/>
    </source>
</evidence>
<dbReference type="PROSITE" id="PS50885">
    <property type="entry name" value="HAMP"/>
    <property type="match status" value="1"/>
</dbReference>
<comment type="subcellular location">
    <subcellularLocation>
        <location evidence="1">Cell membrane</location>
        <topology evidence="1">Multi-pass membrane protein</topology>
    </subcellularLocation>
</comment>
<keyword evidence="5 11" id="KW-0812">Transmembrane</keyword>
<evidence type="ECO:0000256" key="1">
    <source>
        <dbReference type="ARBA" id="ARBA00004651"/>
    </source>
</evidence>
<dbReference type="Pfam" id="PF02743">
    <property type="entry name" value="dCache_1"/>
    <property type="match status" value="1"/>
</dbReference>
<dbReference type="AlphaFoldDB" id="A0A5D0CQR7"/>
<dbReference type="EMBL" id="VSDO01000004">
    <property type="protein sequence ID" value="TYA11117.1"/>
    <property type="molecule type" value="Genomic_DNA"/>
</dbReference>
<comment type="caution">
    <text evidence="14">The sequence shown here is derived from an EMBL/GenBank/DDBJ whole genome shotgun (WGS) entry which is preliminary data.</text>
</comment>
<dbReference type="OrthoDB" id="243053at2"/>
<name>A0A5D0CQR7_9BACL</name>
<dbReference type="GO" id="GO:0007165">
    <property type="term" value="P:signal transduction"/>
    <property type="evidence" value="ECO:0007669"/>
    <property type="project" value="UniProtKB-KW"/>
</dbReference>
<dbReference type="Gene3D" id="3.30.450.20">
    <property type="entry name" value="PAS domain"/>
    <property type="match status" value="2"/>
</dbReference>
<dbReference type="InterPro" id="IPR004089">
    <property type="entry name" value="MCPsignal_dom"/>
</dbReference>
<dbReference type="CDD" id="cd11386">
    <property type="entry name" value="MCP_signal"/>
    <property type="match status" value="1"/>
</dbReference>